<dbReference type="SMART" id="SM01043">
    <property type="entry name" value="BTAD"/>
    <property type="match status" value="1"/>
</dbReference>
<dbReference type="Proteomes" id="UP000520767">
    <property type="component" value="Unassembled WGS sequence"/>
</dbReference>
<dbReference type="InterPro" id="IPR001867">
    <property type="entry name" value="OmpR/PhoB-type_DNA-bd"/>
</dbReference>
<dbReference type="GO" id="GO:0003677">
    <property type="term" value="F:DNA binding"/>
    <property type="evidence" value="ECO:0007669"/>
    <property type="project" value="UniProtKB-UniRule"/>
</dbReference>
<dbReference type="Pfam" id="PF00486">
    <property type="entry name" value="Trans_reg_C"/>
    <property type="match status" value="1"/>
</dbReference>
<dbReference type="InterPro" id="IPR036388">
    <property type="entry name" value="WH-like_DNA-bd_sf"/>
</dbReference>
<accession>A0A7W7VBQ8</accession>
<comment type="caution">
    <text evidence="7">The sequence shown here is derived from an EMBL/GenBank/DDBJ whole genome shotgun (WGS) entry which is preliminary data.</text>
</comment>
<dbReference type="Gene3D" id="1.25.40.10">
    <property type="entry name" value="Tetratricopeptide repeat domain"/>
    <property type="match status" value="1"/>
</dbReference>
<dbReference type="SUPFAM" id="SSF48452">
    <property type="entry name" value="TPR-like"/>
    <property type="match status" value="1"/>
</dbReference>
<evidence type="ECO:0000256" key="1">
    <source>
        <dbReference type="ARBA" id="ARBA00005820"/>
    </source>
</evidence>
<evidence type="ECO:0000256" key="4">
    <source>
        <dbReference type="ARBA" id="ARBA00023163"/>
    </source>
</evidence>
<feature type="DNA-binding region" description="OmpR/PhoB-type" evidence="5">
    <location>
        <begin position="5"/>
        <end position="101"/>
    </location>
</feature>
<dbReference type="InterPro" id="IPR005158">
    <property type="entry name" value="BTAD"/>
</dbReference>
<keyword evidence="8" id="KW-1185">Reference proteome</keyword>
<evidence type="ECO:0000313" key="7">
    <source>
        <dbReference type="EMBL" id="MBB4904378.1"/>
    </source>
</evidence>
<dbReference type="EMBL" id="JACHJQ010000001">
    <property type="protein sequence ID" value="MBB4904378.1"/>
    <property type="molecule type" value="Genomic_DNA"/>
</dbReference>
<dbReference type="PANTHER" id="PTHR35807">
    <property type="entry name" value="TRANSCRIPTIONAL REGULATOR REDD-RELATED"/>
    <property type="match status" value="1"/>
</dbReference>
<dbReference type="GO" id="GO:0000160">
    <property type="term" value="P:phosphorelay signal transduction system"/>
    <property type="evidence" value="ECO:0007669"/>
    <property type="project" value="InterPro"/>
</dbReference>
<keyword evidence="3 5" id="KW-0238">DNA-binding</keyword>
<evidence type="ECO:0000256" key="3">
    <source>
        <dbReference type="ARBA" id="ARBA00023125"/>
    </source>
</evidence>
<keyword evidence="2" id="KW-0805">Transcription regulation</keyword>
<dbReference type="SMART" id="SM00862">
    <property type="entry name" value="Trans_reg_C"/>
    <property type="match status" value="1"/>
</dbReference>
<dbReference type="InterPro" id="IPR011990">
    <property type="entry name" value="TPR-like_helical_dom_sf"/>
</dbReference>
<evidence type="ECO:0000256" key="2">
    <source>
        <dbReference type="ARBA" id="ARBA00023015"/>
    </source>
</evidence>
<dbReference type="Pfam" id="PF03704">
    <property type="entry name" value="BTAD"/>
    <property type="match status" value="1"/>
</dbReference>
<reference evidence="7 8" key="1">
    <citation type="submission" date="2020-08" db="EMBL/GenBank/DDBJ databases">
        <title>Genomic Encyclopedia of Type Strains, Phase III (KMG-III): the genomes of soil and plant-associated and newly described type strains.</title>
        <authorList>
            <person name="Whitman W."/>
        </authorList>
    </citation>
    <scope>NUCLEOTIDE SEQUENCE [LARGE SCALE GENOMIC DNA]</scope>
    <source>
        <strain evidence="7 8">CECT 8960</strain>
    </source>
</reference>
<dbReference type="PRINTS" id="PR00364">
    <property type="entry name" value="DISEASERSIST"/>
</dbReference>
<dbReference type="RefSeq" id="WP_184808637.1">
    <property type="nucleotide sequence ID" value="NZ_JACHJQ010000001.1"/>
</dbReference>
<dbReference type="CDD" id="cd15831">
    <property type="entry name" value="BTAD"/>
    <property type="match status" value="1"/>
</dbReference>
<dbReference type="SUPFAM" id="SSF46894">
    <property type="entry name" value="C-terminal effector domain of the bipartite response regulators"/>
    <property type="match status" value="1"/>
</dbReference>
<protein>
    <submittedName>
        <fullName evidence="7">DNA-binding SARP family transcriptional activator</fullName>
    </submittedName>
</protein>
<gene>
    <name evidence="7" type="ORF">FHR82_000588</name>
</gene>
<dbReference type="InterPro" id="IPR016032">
    <property type="entry name" value="Sig_transdc_resp-reg_C-effctor"/>
</dbReference>
<comment type="similarity">
    <text evidence="1">Belongs to the AfsR/DnrI/RedD regulatory family.</text>
</comment>
<dbReference type="InterPro" id="IPR051677">
    <property type="entry name" value="AfsR-DnrI-RedD_regulator"/>
</dbReference>
<dbReference type="PROSITE" id="PS51755">
    <property type="entry name" value="OMPR_PHOB"/>
    <property type="match status" value="1"/>
</dbReference>
<feature type="domain" description="OmpR/PhoB-type" evidence="6">
    <location>
        <begin position="5"/>
        <end position="101"/>
    </location>
</feature>
<organism evidence="7 8">
    <name type="scientific">Actinophytocola algeriensis</name>
    <dbReference type="NCBI Taxonomy" id="1768010"/>
    <lineage>
        <taxon>Bacteria</taxon>
        <taxon>Bacillati</taxon>
        <taxon>Actinomycetota</taxon>
        <taxon>Actinomycetes</taxon>
        <taxon>Pseudonocardiales</taxon>
        <taxon>Pseudonocardiaceae</taxon>
    </lineage>
</organism>
<dbReference type="InterPro" id="IPR027417">
    <property type="entry name" value="P-loop_NTPase"/>
</dbReference>
<name>A0A7W7VBQ8_9PSEU</name>
<dbReference type="PANTHER" id="PTHR35807:SF1">
    <property type="entry name" value="TRANSCRIPTIONAL REGULATOR REDD"/>
    <property type="match status" value="1"/>
</dbReference>
<proteinExistence type="inferred from homology"/>
<dbReference type="AlphaFoldDB" id="A0A7W7VBQ8"/>
<sequence>MRAELRFRLLGPLELAVSTDSAESDWTTIGSTKRRALLAALLVRAGETVRVDQLVHELWGTRPPDSATTQVHQNVMWLRRAMGDEQGLVLVTDGHGYRLDVTEDQLDVGKFEDLTRRGLAALRGGDPESAADLLRRGLGLWRGNPLSDVPATELVAAAAARLTERWLDTWETAVDAELACGRHETVVAELIQQVEVHPLRERPWRQLMTALHRTGRQAEALATFQRVRQTWVTELGEEPSAELRRLHQQILAPAERIVPRQLPVAPGFVGRAVELSQLGGGTTAVVGGAGVGKTALALHWGALAADRFPDGQLYADLRGFDRRPALAPADVLARFLQALGVPVPDGEDERAAVYRTTLADREMLVVLDNARDPDHVRPLLPGPSPAEVLVTSRDDMRGLVATHGVHRVTLGPLRPDDATELLSAVLGPPDVGFAELAVLCDHLPLALRIAAANLSARPQQTVGDLVDALRAGDVLAELSVAGDPTVGLRAALDLSCADLPRETLVLLAQREILAPSPGLDQLVTRHLVTPSGADRYTVPPLVRAYANTVTGLYF</sequence>
<evidence type="ECO:0000313" key="8">
    <source>
        <dbReference type="Proteomes" id="UP000520767"/>
    </source>
</evidence>
<dbReference type="Gene3D" id="1.10.10.10">
    <property type="entry name" value="Winged helix-like DNA-binding domain superfamily/Winged helix DNA-binding domain"/>
    <property type="match status" value="1"/>
</dbReference>
<evidence type="ECO:0000256" key="5">
    <source>
        <dbReference type="PROSITE-ProRule" id="PRU01091"/>
    </source>
</evidence>
<keyword evidence="4" id="KW-0804">Transcription</keyword>
<dbReference type="SUPFAM" id="SSF52540">
    <property type="entry name" value="P-loop containing nucleoside triphosphate hydrolases"/>
    <property type="match status" value="1"/>
</dbReference>
<dbReference type="GO" id="GO:0006355">
    <property type="term" value="P:regulation of DNA-templated transcription"/>
    <property type="evidence" value="ECO:0007669"/>
    <property type="project" value="InterPro"/>
</dbReference>
<evidence type="ECO:0000259" key="6">
    <source>
        <dbReference type="PROSITE" id="PS51755"/>
    </source>
</evidence>